<dbReference type="Gene3D" id="3.20.20.140">
    <property type="entry name" value="Metal-dependent hydrolases"/>
    <property type="match status" value="1"/>
</dbReference>
<dbReference type="Gene3D" id="2.30.40.10">
    <property type="entry name" value="Urease, subunit C, domain 1"/>
    <property type="match status" value="1"/>
</dbReference>
<dbReference type="SUPFAM" id="SSF51556">
    <property type="entry name" value="Metallo-dependent hydrolases"/>
    <property type="match status" value="1"/>
</dbReference>
<dbReference type="RefSeq" id="WP_106471463.1">
    <property type="nucleotide sequence ID" value="NZ_CP027665.1"/>
</dbReference>
<evidence type="ECO:0000259" key="1">
    <source>
        <dbReference type="Pfam" id="PF07969"/>
    </source>
</evidence>
<proteinExistence type="predicted"/>
<dbReference type="InterPro" id="IPR032466">
    <property type="entry name" value="Metal_Hydrolase"/>
</dbReference>
<dbReference type="Proteomes" id="UP000237655">
    <property type="component" value="Chromosome"/>
</dbReference>
<dbReference type="AlphaFoldDB" id="A0A2S0MMP9"/>
<evidence type="ECO:0000313" key="2">
    <source>
        <dbReference type="EMBL" id="AVO37150.1"/>
    </source>
</evidence>
<dbReference type="GO" id="GO:0016810">
    <property type="term" value="F:hydrolase activity, acting on carbon-nitrogen (but not peptide) bonds"/>
    <property type="evidence" value="ECO:0007669"/>
    <property type="project" value="InterPro"/>
</dbReference>
<dbReference type="PANTHER" id="PTHR22642:SF2">
    <property type="entry name" value="PROTEIN LONG AFTER FAR-RED 3"/>
    <property type="match status" value="1"/>
</dbReference>
<evidence type="ECO:0000313" key="3">
    <source>
        <dbReference type="Proteomes" id="UP000237655"/>
    </source>
</evidence>
<dbReference type="InterPro" id="IPR011059">
    <property type="entry name" value="Metal-dep_hydrolase_composite"/>
</dbReference>
<gene>
    <name evidence="2" type="ORF">C6Y53_05155</name>
</gene>
<dbReference type="Pfam" id="PF07969">
    <property type="entry name" value="Amidohydro_3"/>
    <property type="match status" value="1"/>
</dbReference>
<feature type="domain" description="Amidohydrolase 3" evidence="1">
    <location>
        <begin position="58"/>
        <end position="544"/>
    </location>
</feature>
<dbReference type="CDD" id="cd01300">
    <property type="entry name" value="YtcJ_like"/>
    <property type="match status" value="1"/>
</dbReference>
<reference evidence="3" key="1">
    <citation type="submission" date="2018-03" db="EMBL/GenBank/DDBJ databases">
        <title>Genomic analysis of the strain SH-1 isolated from shrimp intestine.</title>
        <authorList>
            <person name="Kim Y.-S."/>
            <person name="Kim S.-E."/>
            <person name="Kim K.-H."/>
        </authorList>
    </citation>
    <scope>NUCLEOTIDE SEQUENCE [LARGE SCALE GENOMIC DNA]</scope>
    <source>
        <strain evidence="3">SH-1</strain>
    </source>
</reference>
<dbReference type="InterPro" id="IPR013108">
    <property type="entry name" value="Amidohydro_3"/>
</dbReference>
<accession>A0A2S0MMP9</accession>
<keyword evidence="2" id="KW-0378">Hydrolase</keyword>
<dbReference type="Gene3D" id="3.10.310.70">
    <property type="match status" value="1"/>
</dbReference>
<dbReference type="InterPro" id="IPR033932">
    <property type="entry name" value="YtcJ-like"/>
</dbReference>
<dbReference type="KEGG" id="thas:C6Y53_05155"/>
<sequence length="549" mass="61087">MSKIAVFTAKRIHTMSDSAPEATAVAVRDGVILEAGTLESLEPWLAAHPHEIDHRFADKVIMPGFIDPHLHPSIGAILAPTTFITAFEWKFPGRDVPATRGHEAYLAAIEKAVAEDDGSKPIFVTWGYHQIWHGDVTRTQLNAISSERPILVWHRSFHEVILNDAAIDLLRIDREVMDSHPQIDAGSGRFSEMGGMVALECLKPFLFSPDWFSEGLATMHDILHAGGHTTVADMAWGIFDYEGEWTAFNQAMETDKPPYRVMMIPRGLPEPELTGAPEDAFARVEALTDRGTARLYFDRHVKLFTDGAFFSEMMQMADPGFIDGHHGEWLTAPDQFEAIARPYWNAGYRIHVHCTGDLGVELALDVLEKLQFERPRFDHRFTIEHFGVSTEEQVRRIRALGAVVSANVYYLHELGEAYWRKSIGHERASQMARLGSLAREGVPFGLHSDFTMAPAHPLTSVWVAVNRFGESGAVLGENERVSVHQALRAITIDAAWVMGQEASIGSIRSGKKADFTVLDEDPYEVDPARLKDIGIHATVFEGAVHELAG</sequence>
<dbReference type="PANTHER" id="PTHR22642">
    <property type="entry name" value="IMIDAZOLONEPROPIONASE"/>
    <property type="match status" value="1"/>
</dbReference>
<organism evidence="2 3">
    <name type="scientific">Pukyongiella litopenaei</name>
    <dbReference type="NCBI Taxonomy" id="2605946"/>
    <lineage>
        <taxon>Bacteria</taxon>
        <taxon>Pseudomonadati</taxon>
        <taxon>Pseudomonadota</taxon>
        <taxon>Alphaproteobacteria</taxon>
        <taxon>Rhodobacterales</taxon>
        <taxon>Paracoccaceae</taxon>
        <taxon>Pukyongiella</taxon>
    </lineage>
</organism>
<dbReference type="EMBL" id="CP027665">
    <property type="protein sequence ID" value="AVO37150.1"/>
    <property type="molecule type" value="Genomic_DNA"/>
</dbReference>
<protein>
    <submittedName>
        <fullName evidence="2">Amidohydrolase</fullName>
    </submittedName>
</protein>
<dbReference type="SUPFAM" id="SSF51338">
    <property type="entry name" value="Composite domain of metallo-dependent hydrolases"/>
    <property type="match status" value="1"/>
</dbReference>
<name>A0A2S0MMP9_9RHOB</name>
<keyword evidence="3" id="KW-1185">Reference proteome</keyword>